<dbReference type="InterPro" id="IPR028098">
    <property type="entry name" value="Glyco_trans_4-like_N"/>
</dbReference>
<proteinExistence type="predicted"/>
<gene>
    <name evidence="3" type="ORF">J2Z44_001895</name>
</gene>
<dbReference type="Gene3D" id="3.40.50.2000">
    <property type="entry name" value="Glycogen Phosphorylase B"/>
    <property type="match status" value="2"/>
</dbReference>
<dbReference type="Pfam" id="PF00534">
    <property type="entry name" value="Glycos_transf_1"/>
    <property type="match status" value="1"/>
</dbReference>
<dbReference type="EMBL" id="JAGGLL010000013">
    <property type="protein sequence ID" value="MBP2022094.1"/>
    <property type="molecule type" value="Genomic_DNA"/>
</dbReference>
<dbReference type="PANTHER" id="PTHR45947:SF3">
    <property type="entry name" value="SULFOQUINOVOSYL TRANSFERASE SQD2"/>
    <property type="match status" value="1"/>
</dbReference>
<organism evidence="3 4">
    <name type="scientific">Clostridium punense</name>
    <dbReference type="NCBI Taxonomy" id="1054297"/>
    <lineage>
        <taxon>Bacteria</taxon>
        <taxon>Bacillati</taxon>
        <taxon>Bacillota</taxon>
        <taxon>Clostridia</taxon>
        <taxon>Eubacteriales</taxon>
        <taxon>Clostridiaceae</taxon>
        <taxon>Clostridium</taxon>
    </lineage>
</organism>
<dbReference type="SUPFAM" id="SSF53756">
    <property type="entry name" value="UDP-Glycosyltransferase/glycogen phosphorylase"/>
    <property type="match status" value="1"/>
</dbReference>
<evidence type="ECO:0000313" key="4">
    <source>
        <dbReference type="Proteomes" id="UP001519308"/>
    </source>
</evidence>
<dbReference type="Pfam" id="PF13439">
    <property type="entry name" value="Glyco_transf_4"/>
    <property type="match status" value="1"/>
</dbReference>
<dbReference type="PANTHER" id="PTHR45947">
    <property type="entry name" value="SULFOQUINOVOSYL TRANSFERASE SQD2"/>
    <property type="match status" value="1"/>
</dbReference>
<comment type="caution">
    <text evidence="3">The sequence shown here is derived from an EMBL/GenBank/DDBJ whole genome shotgun (WGS) entry which is preliminary data.</text>
</comment>
<keyword evidence="3" id="KW-0328">Glycosyltransferase</keyword>
<sequence>MKILLTTDAFYPMINGVVISTNNLYKELKAMGHDVRILTLSHTGEERVDGDIYYLKSFKINVYPDARIKTPFHYSIIKEILKWEPEVIHSQTEFSTMLVAKHIARKLNIPQIHTYHTMYEDYLGYILGGKVLRKGGAAKVTRFILDSVDEVIAPTDKTKQALIDYGIHSTINIIPTGIDLSKFQRIVTEEEKEELLFNLGLNKDNRIMAYVGRIAEEKNIDEVIVNFEQVLERVHNAKLLILGGGPHLEDLKVLVAEKGLVDSVIFTGMVDPTEVYKYYKIADLFVTASTSETQGLTYIEALSCGCPVVCRYDKVVDGVIVQGSNGFSYKNSWEFMLYSSEILLNNELRKELSCKASSASKEYSSETFAKRVLDLYYKALNYGVITQRQARASGVHY</sequence>
<dbReference type="GO" id="GO:0047228">
    <property type="term" value="F:1,2-diacylglycerol 3-glucosyltransferase activity"/>
    <property type="evidence" value="ECO:0007669"/>
    <property type="project" value="UniProtKB-EC"/>
</dbReference>
<dbReference type="InterPro" id="IPR050194">
    <property type="entry name" value="Glycosyltransferase_grp1"/>
</dbReference>
<name>A0ABS4K2S8_9CLOT</name>
<reference evidence="3 4" key="1">
    <citation type="submission" date="2021-03" db="EMBL/GenBank/DDBJ databases">
        <title>Genomic Encyclopedia of Type Strains, Phase IV (KMG-IV): sequencing the most valuable type-strain genomes for metagenomic binning, comparative biology and taxonomic classification.</title>
        <authorList>
            <person name="Goeker M."/>
        </authorList>
    </citation>
    <scope>NUCLEOTIDE SEQUENCE [LARGE SCALE GENOMIC DNA]</scope>
    <source>
        <strain evidence="3 4">DSM 28650</strain>
    </source>
</reference>
<feature type="domain" description="Glycosyltransferase subfamily 4-like N-terminal" evidence="2">
    <location>
        <begin position="14"/>
        <end position="181"/>
    </location>
</feature>
<dbReference type="InterPro" id="IPR001296">
    <property type="entry name" value="Glyco_trans_1"/>
</dbReference>
<protein>
    <submittedName>
        <fullName evidence="3">1,2-diacylglycerol 3-alpha-glucosyltransferase</fullName>
        <ecNumber evidence="3">2.4.1.337</ecNumber>
    </submittedName>
</protein>
<keyword evidence="4" id="KW-1185">Reference proteome</keyword>
<evidence type="ECO:0000259" key="1">
    <source>
        <dbReference type="Pfam" id="PF00534"/>
    </source>
</evidence>
<feature type="domain" description="Glycosyl transferase family 1" evidence="1">
    <location>
        <begin position="192"/>
        <end position="355"/>
    </location>
</feature>
<accession>A0ABS4K2S8</accession>
<dbReference type="RefSeq" id="WP_021284560.1">
    <property type="nucleotide sequence ID" value="NZ_JAGGLL010000013.1"/>
</dbReference>
<dbReference type="Proteomes" id="UP001519308">
    <property type="component" value="Unassembled WGS sequence"/>
</dbReference>
<dbReference type="CDD" id="cd03817">
    <property type="entry name" value="GT4_UGDG-like"/>
    <property type="match status" value="1"/>
</dbReference>
<evidence type="ECO:0000313" key="3">
    <source>
        <dbReference type="EMBL" id="MBP2022094.1"/>
    </source>
</evidence>
<evidence type="ECO:0000259" key="2">
    <source>
        <dbReference type="Pfam" id="PF13439"/>
    </source>
</evidence>
<keyword evidence="3" id="KW-0808">Transferase</keyword>
<dbReference type="EC" id="2.4.1.337" evidence="3"/>